<evidence type="ECO:0000256" key="3">
    <source>
        <dbReference type="ARBA" id="ARBA00010441"/>
    </source>
</evidence>
<keyword evidence="7 15" id="KW-0808">Transferase</keyword>
<dbReference type="NCBIfam" id="TIGR00473">
    <property type="entry name" value="pssA"/>
    <property type="match status" value="1"/>
</dbReference>
<feature type="transmembrane region" description="Helical" evidence="16">
    <location>
        <begin position="146"/>
        <end position="167"/>
    </location>
</feature>
<dbReference type="STRING" id="1120975.SAMN02746064_01103"/>
<evidence type="ECO:0000256" key="1">
    <source>
        <dbReference type="ARBA" id="ARBA00000287"/>
    </source>
</evidence>
<evidence type="ECO:0000256" key="13">
    <source>
        <dbReference type="ARBA" id="ARBA00023264"/>
    </source>
</evidence>
<comment type="similarity">
    <text evidence="3 15">Belongs to the CDP-alcohol phosphatidyltransferase class-I family.</text>
</comment>
<feature type="transmembrane region" description="Helical" evidence="16">
    <location>
        <begin position="7"/>
        <end position="25"/>
    </location>
</feature>
<keyword evidence="9 16" id="KW-1133">Transmembrane helix</keyword>
<dbReference type="EC" id="2.7.8.8" evidence="4"/>
<dbReference type="Gene3D" id="1.20.120.1760">
    <property type="match status" value="1"/>
</dbReference>
<protein>
    <recommendedName>
        <fullName evidence="5">CDP-diacylglycerol--serine O-phosphatidyltransferase</fullName>
        <ecNumber evidence="4">2.7.8.8</ecNumber>
    </recommendedName>
    <alternativeName>
        <fullName evidence="14">Phosphatidylserine synthase</fullName>
    </alternativeName>
</protein>
<evidence type="ECO:0000256" key="2">
    <source>
        <dbReference type="ARBA" id="ARBA00004127"/>
    </source>
</evidence>
<feature type="transmembrane region" description="Helical" evidence="16">
    <location>
        <begin position="91"/>
        <end position="110"/>
    </location>
</feature>
<dbReference type="InterPro" id="IPR043130">
    <property type="entry name" value="CDP-OH_PTrfase_TM_dom"/>
</dbReference>
<dbReference type="InterPro" id="IPR004533">
    <property type="entry name" value="CDP-diaglyc--ser_O-PTrfase"/>
</dbReference>
<keyword evidence="12" id="KW-0594">Phospholipid biosynthesis</keyword>
<evidence type="ECO:0000256" key="9">
    <source>
        <dbReference type="ARBA" id="ARBA00022989"/>
    </source>
</evidence>
<dbReference type="InterPro" id="IPR050324">
    <property type="entry name" value="CDP-alcohol_PTase-I"/>
</dbReference>
<evidence type="ECO:0000256" key="14">
    <source>
        <dbReference type="ARBA" id="ARBA00032361"/>
    </source>
</evidence>
<evidence type="ECO:0000313" key="18">
    <source>
        <dbReference type="Proteomes" id="UP000184251"/>
    </source>
</evidence>
<evidence type="ECO:0000256" key="6">
    <source>
        <dbReference type="ARBA" id="ARBA00022516"/>
    </source>
</evidence>
<comment type="subcellular location">
    <subcellularLocation>
        <location evidence="2">Endomembrane system</location>
        <topology evidence="2">Multi-pass membrane protein</topology>
    </subcellularLocation>
</comment>
<sequence>MIKNLPNIMTMINISLGSLAVILLLDNNHDGVLLPAAFIIAGGIIDGLDGKVARWLKAESEMGKQLDSLADLITFGIAPVCLFISTDLLSLGVSGYSALIFYPVCGAFRLARYNVESCNKSFTGVPITVCGMSLAVLRLACESYHVATMNLSGLLAVVIFICSLLMISRIKVPRLNHKNCA</sequence>
<keyword evidence="18" id="KW-1185">Reference proteome</keyword>
<proteinExistence type="inferred from homology"/>
<keyword evidence="11 16" id="KW-0472">Membrane</keyword>
<feature type="transmembrane region" description="Helical" evidence="16">
    <location>
        <begin position="31"/>
        <end position="48"/>
    </location>
</feature>
<name>A0A1M4VYS9_9FIRM</name>
<dbReference type="InterPro" id="IPR000462">
    <property type="entry name" value="CDP-OH_P_trans"/>
</dbReference>
<evidence type="ECO:0000256" key="16">
    <source>
        <dbReference type="SAM" id="Phobius"/>
    </source>
</evidence>
<dbReference type="GO" id="GO:0012505">
    <property type="term" value="C:endomembrane system"/>
    <property type="evidence" value="ECO:0007669"/>
    <property type="project" value="UniProtKB-SubCell"/>
</dbReference>
<dbReference type="Pfam" id="PF01066">
    <property type="entry name" value="CDP-OH_P_transf"/>
    <property type="match status" value="1"/>
</dbReference>
<accession>A0A1M4VYS9</accession>
<dbReference type="GO" id="GO:0016020">
    <property type="term" value="C:membrane"/>
    <property type="evidence" value="ECO:0007669"/>
    <property type="project" value="InterPro"/>
</dbReference>
<evidence type="ECO:0000256" key="8">
    <source>
        <dbReference type="ARBA" id="ARBA00022692"/>
    </source>
</evidence>
<dbReference type="InterPro" id="IPR048254">
    <property type="entry name" value="CDP_ALCOHOL_P_TRANSF_CS"/>
</dbReference>
<dbReference type="PANTHER" id="PTHR14269:SF61">
    <property type="entry name" value="CDP-DIACYLGLYCEROL--SERINE O-PHOSPHATIDYLTRANSFERASE"/>
    <property type="match status" value="1"/>
</dbReference>
<dbReference type="GO" id="GO:0008654">
    <property type="term" value="P:phospholipid biosynthetic process"/>
    <property type="evidence" value="ECO:0007669"/>
    <property type="project" value="UniProtKB-KW"/>
</dbReference>
<evidence type="ECO:0000256" key="15">
    <source>
        <dbReference type="RuleBase" id="RU003750"/>
    </source>
</evidence>
<feature type="transmembrane region" description="Helical" evidence="16">
    <location>
        <begin position="122"/>
        <end position="140"/>
    </location>
</feature>
<evidence type="ECO:0000256" key="10">
    <source>
        <dbReference type="ARBA" id="ARBA00023098"/>
    </source>
</evidence>
<reference evidence="17 18" key="1">
    <citation type="submission" date="2016-11" db="EMBL/GenBank/DDBJ databases">
        <authorList>
            <person name="Jaros S."/>
            <person name="Januszkiewicz K."/>
            <person name="Wedrychowicz H."/>
        </authorList>
    </citation>
    <scope>NUCLEOTIDE SEQUENCE [LARGE SCALE GENOMIC DNA]</scope>
    <source>
        <strain evidence="17 18">DSM 14828</strain>
    </source>
</reference>
<gene>
    <name evidence="17" type="ORF">SAMN02746064_01103</name>
</gene>
<keyword evidence="10" id="KW-0443">Lipid metabolism</keyword>
<comment type="catalytic activity">
    <reaction evidence="1">
        <text>a CDP-1,2-diacyl-sn-glycerol + L-serine = a 1,2-diacyl-sn-glycero-3-phospho-L-serine + CMP + H(+)</text>
        <dbReference type="Rhea" id="RHEA:16913"/>
        <dbReference type="ChEBI" id="CHEBI:15378"/>
        <dbReference type="ChEBI" id="CHEBI:33384"/>
        <dbReference type="ChEBI" id="CHEBI:57262"/>
        <dbReference type="ChEBI" id="CHEBI:58332"/>
        <dbReference type="ChEBI" id="CHEBI:60377"/>
        <dbReference type="EC" id="2.7.8.8"/>
    </reaction>
</comment>
<evidence type="ECO:0000256" key="11">
    <source>
        <dbReference type="ARBA" id="ARBA00023136"/>
    </source>
</evidence>
<keyword evidence="8 16" id="KW-0812">Transmembrane</keyword>
<dbReference type="AlphaFoldDB" id="A0A1M4VYS9"/>
<dbReference type="Proteomes" id="UP000184251">
    <property type="component" value="Unassembled WGS sequence"/>
</dbReference>
<organism evidence="17 18">
    <name type="scientific">Alkalibacter saccharofermentans DSM 14828</name>
    <dbReference type="NCBI Taxonomy" id="1120975"/>
    <lineage>
        <taxon>Bacteria</taxon>
        <taxon>Bacillati</taxon>
        <taxon>Bacillota</taxon>
        <taxon>Clostridia</taxon>
        <taxon>Eubacteriales</taxon>
        <taxon>Eubacteriaceae</taxon>
        <taxon>Alkalibacter</taxon>
    </lineage>
</organism>
<keyword evidence="6" id="KW-0444">Lipid biosynthesis</keyword>
<dbReference type="OrthoDB" id="9777147at2"/>
<evidence type="ECO:0000256" key="7">
    <source>
        <dbReference type="ARBA" id="ARBA00022679"/>
    </source>
</evidence>
<evidence type="ECO:0000256" key="4">
    <source>
        <dbReference type="ARBA" id="ARBA00013174"/>
    </source>
</evidence>
<evidence type="ECO:0000256" key="12">
    <source>
        <dbReference type="ARBA" id="ARBA00023209"/>
    </source>
</evidence>
<dbReference type="PROSITE" id="PS00379">
    <property type="entry name" value="CDP_ALCOHOL_P_TRANSF"/>
    <property type="match status" value="1"/>
</dbReference>
<dbReference type="PANTHER" id="PTHR14269">
    <property type="entry name" value="CDP-DIACYLGLYCEROL--GLYCEROL-3-PHOSPHATE 3-PHOSPHATIDYLTRANSFERASE-RELATED"/>
    <property type="match status" value="1"/>
</dbReference>
<dbReference type="RefSeq" id="WP_073270089.1">
    <property type="nucleotide sequence ID" value="NZ_FQTU01000006.1"/>
</dbReference>
<evidence type="ECO:0000313" key="17">
    <source>
        <dbReference type="EMBL" id="SHE74060.1"/>
    </source>
</evidence>
<dbReference type="EMBL" id="FQTU01000006">
    <property type="protein sequence ID" value="SHE74060.1"/>
    <property type="molecule type" value="Genomic_DNA"/>
</dbReference>
<evidence type="ECO:0000256" key="5">
    <source>
        <dbReference type="ARBA" id="ARBA00017171"/>
    </source>
</evidence>
<keyword evidence="13" id="KW-1208">Phospholipid metabolism</keyword>
<dbReference type="GO" id="GO:0003882">
    <property type="term" value="F:CDP-diacylglycerol-serine O-phosphatidyltransferase activity"/>
    <property type="evidence" value="ECO:0007669"/>
    <property type="project" value="UniProtKB-EC"/>
</dbReference>